<keyword evidence="2" id="KW-1185">Reference proteome</keyword>
<organism evidence="1 2">
    <name type="scientific">Brassica napus</name>
    <name type="common">Rape</name>
    <dbReference type="NCBI Taxonomy" id="3708"/>
    <lineage>
        <taxon>Eukaryota</taxon>
        <taxon>Viridiplantae</taxon>
        <taxon>Streptophyta</taxon>
        <taxon>Embryophyta</taxon>
        <taxon>Tracheophyta</taxon>
        <taxon>Spermatophyta</taxon>
        <taxon>Magnoliopsida</taxon>
        <taxon>eudicotyledons</taxon>
        <taxon>Gunneridae</taxon>
        <taxon>Pentapetalae</taxon>
        <taxon>rosids</taxon>
        <taxon>malvids</taxon>
        <taxon>Brassicales</taxon>
        <taxon>Brassicaceae</taxon>
        <taxon>Brassiceae</taxon>
        <taxon>Brassica</taxon>
    </lineage>
</organism>
<sequence length="178" mass="20164">MLFWFVGVTLETRVVKGPSHGVLGGAVSGRKAESRQQQRMVQWEISSTLDLRSSVTVSQTEMRYDGWGIWFWSSVLVEDASQGFLHRRSLPEDELCSGYAVGVHIPVPEVTSPVSLCTGKFWFMAKERILNLDNNEFSPDLRRKVMSCWTGIVILYGQFRWSNGRFALSHGALLPYCD</sequence>
<comment type="caution">
    <text evidence="1">The sequence shown here is derived from an EMBL/GenBank/DDBJ whole genome shotgun (WGS) entry which is preliminary data.</text>
</comment>
<evidence type="ECO:0000313" key="1">
    <source>
        <dbReference type="EMBL" id="KAH0922847.1"/>
    </source>
</evidence>
<protein>
    <submittedName>
        <fullName evidence="1">Uncharacterized protein</fullName>
    </submittedName>
</protein>
<accession>A0ABQ8D0I3</accession>
<gene>
    <name evidence="1" type="ORF">HID58_022865</name>
</gene>
<proteinExistence type="predicted"/>
<reference evidence="1 2" key="1">
    <citation type="submission" date="2021-05" db="EMBL/GenBank/DDBJ databases">
        <title>Genome Assembly of Synthetic Allotetraploid Brassica napus Reveals Homoeologous Exchanges between Subgenomes.</title>
        <authorList>
            <person name="Davis J.T."/>
        </authorList>
    </citation>
    <scope>NUCLEOTIDE SEQUENCE [LARGE SCALE GENOMIC DNA]</scope>
    <source>
        <strain evidence="2">cv. Da-Ae</strain>
        <tissue evidence="1">Seedling</tissue>
    </source>
</reference>
<dbReference type="Proteomes" id="UP000824890">
    <property type="component" value="Unassembled WGS sequence"/>
</dbReference>
<dbReference type="EMBL" id="JAGKQM010000006">
    <property type="protein sequence ID" value="KAH0922847.1"/>
    <property type="molecule type" value="Genomic_DNA"/>
</dbReference>
<name>A0ABQ8D0I3_BRANA</name>
<evidence type="ECO:0000313" key="2">
    <source>
        <dbReference type="Proteomes" id="UP000824890"/>
    </source>
</evidence>